<dbReference type="SUPFAM" id="SSF159245">
    <property type="entry name" value="AttH-like"/>
    <property type="match status" value="1"/>
</dbReference>
<feature type="signal peptide" evidence="1">
    <location>
        <begin position="1"/>
        <end position="17"/>
    </location>
</feature>
<evidence type="ECO:0000259" key="2">
    <source>
        <dbReference type="Pfam" id="PF24137"/>
    </source>
</evidence>
<reference evidence="4 5" key="1">
    <citation type="submission" date="2020-01" db="EMBL/GenBank/DDBJ databases">
        <authorList>
            <consortium name="DOE Joint Genome Institute"/>
            <person name="Haridas S."/>
            <person name="Albert R."/>
            <person name="Binder M."/>
            <person name="Bloem J."/>
            <person name="Labutti K."/>
            <person name="Salamov A."/>
            <person name="Andreopoulos B."/>
            <person name="Baker S.E."/>
            <person name="Barry K."/>
            <person name="Bills G."/>
            <person name="Bluhm B.H."/>
            <person name="Cannon C."/>
            <person name="Castanera R."/>
            <person name="Culley D.E."/>
            <person name="Daum C."/>
            <person name="Ezra D."/>
            <person name="Gonzalez J.B."/>
            <person name="Henrissat B."/>
            <person name="Kuo A."/>
            <person name="Liang C."/>
            <person name="Lipzen A."/>
            <person name="Lutzoni F."/>
            <person name="Magnuson J."/>
            <person name="Mondo S."/>
            <person name="Nolan M."/>
            <person name="Ohm R."/>
            <person name="Pangilinan J."/>
            <person name="Park H.-J.H."/>
            <person name="Ramirez L."/>
            <person name="Alfaro M."/>
            <person name="Sun H."/>
            <person name="Tritt A."/>
            <person name="Yoshinaga Y."/>
            <person name="Zwiers L.-H.L."/>
            <person name="Turgeon B.G."/>
            <person name="Goodwin S.B."/>
            <person name="Spatafora J.W."/>
            <person name="Crous P.W."/>
            <person name="Grigoriev I.V."/>
        </authorList>
    </citation>
    <scope>NUCLEOTIDE SEQUENCE [LARGE SCALE GENOMIC DNA]</scope>
    <source>
        <strain evidence="4 5">CBS 611.86</strain>
    </source>
</reference>
<name>A0A7C8IAU4_9PLEO</name>
<dbReference type="EMBL" id="JAADJZ010000011">
    <property type="protein sequence ID" value="KAF2871673.1"/>
    <property type="molecule type" value="Genomic_DNA"/>
</dbReference>
<dbReference type="Pfam" id="PF25581">
    <property type="entry name" value="AsqO_C"/>
    <property type="match status" value="1"/>
</dbReference>
<keyword evidence="1" id="KW-0732">Signal</keyword>
<comment type="caution">
    <text evidence="4">The sequence shown here is derived from an EMBL/GenBank/DDBJ whole genome shotgun (WGS) entry which is preliminary data.</text>
</comment>
<dbReference type="OrthoDB" id="3914164at2759"/>
<feature type="chain" id="PRO_5028843803" evidence="1">
    <location>
        <begin position="18"/>
        <end position="398"/>
    </location>
</feature>
<feature type="domain" description="AsqO/PenF-like C-terminal" evidence="3">
    <location>
        <begin position="261"/>
        <end position="391"/>
    </location>
</feature>
<evidence type="ECO:0000259" key="3">
    <source>
        <dbReference type="Pfam" id="PF25581"/>
    </source>
</evidence>
<evidence type="ECO:0000313" key="4">
    <source>
        <dbReference type="EMBL" id="KAF2871673.1"/>
    </source>
</evidence>
<evidence type="ECO:0000256" key="1">
    <source>
        <dbReference type="SAM" id="SignalP"/>
    </source>
</evidence>
<accession>A0A7C8IAU4</accession>
<dbReference type="InterPro" id="IPR056402">
    <property type="entry name" value="DA_N"/>
</dbReference>
<dbReference type="Proteomes" id="UP000481861">
    <property type="component" value="Unassembled WGS sequence"/>
</dbReference>
<feature type="domain" description="Diels-Alderase N-terminal" evidence="2">
    <location>
        <begin position="64"/>
        <end position="252"/>
    </location>
</feature>
<keyword evidence="5" id="KW-1185">Reference proteome</keyword>
<dbReference type="InterPro" id="IPR057722">
    <property type="entry name" value="AsqO/PenF-like_C"/>
</dbReference>
<sequence>MKLFGILLGAITGITTAQELGGPASPASQATTYLNLVRVGNKVTAQFDNSFKLLLDNPYVRPAPNRDSFEYWGFDAVNPNNINESVVVMFYLAHNLSLPHRTTASLVSVDVWLNFGDGTSAPVVMDAQPDFRGIATVTIAPLMILGDWDSTGAAFTGTISAMDGRSLYEINIDNPEAGLRGTLRLQSEGPPHLPCTSNLTKTDASLEAISHVGWTNEVPDADAVATFSLNSSLTGNVEKTLQFTGGFGYHDHLFGDVPLRKSVKDWYSGHARFGPYSVVWLKIISWDGKGQFNFQLSRNGRDLFTTCSKFNSSSATLPTDGDWKIVNDWYEADKVGMEIQTVELDRVSAMTFNIYKTKLVASNKEMSAWTGNVVTVTETEVTYRGAGMLMQHHFERPE</sequence>
<dbReference type="AlphaFoldDB" id="A0A7C8IAU4"/>
<protein>
    <submittedName>
        <fullName evidence="4">Uncharacterized protein</fullName>
    </submittedName>
</protein>
<evidence type="ECO:0000313" key="5">
    <source>
        <dbReference type="Proteomes" id="UP000481861"/>
    </source>
</evidence>
<gene>
    <name evidence="4" type="ORF">BDV95DRAFT_607091</name>
</gene>
<organism evidence="4 5">
    <name type="scientific">Massariosphaeria phaeospora</name>
    <dbReference type="NCBI Taxonomy" id="100035"/>
    <lineage>
        <taxon>Eukaryota</taxon>
        <taxon>Fungi</taxon>
        <taxon>Dikarya</taxon>
        <taxon>Ascomycota</taxon>
        <taxon>Pezizomycotina</taxon>
        <taxon>Dothideomycetes</taxon>
        <taxon>Pleosporomycetidae</taxon>
        <taxon>Pleosporales</taxon>
        <taxon>Pleosporales incertae sedis</taxon>
        <taxon>Massariosphaeria</taxon>
    </lineage>
</organism>
<dbReference type="Pfam" id="PF24137">
    <property type="entry name" value="DA_N"/>
    <property type="match status" value="1"/>
</dbReference>
<proteinExistence type="predicted"/>